<sequence>MAAFKQARNLRGRMALTPVPVKAEPTVLLVNTKLPKEQALSATDTALSRDLEALLTATPPKPLKTSTPKAGRIVFCYHGSALIASPANMGSSAGNKTVDGRLVCTIYITSMVDITIHQNAVDSDDMFNVLPFCIAVCDHTKRVNLPLESQDGVDAIIDNVEVYLIESGEGQRYGLPLGIDDDLRFVFVEPLDFIVVVFDVIGTCAHCDGKPVFTIVGRVAEGIVTCMHMNFRDEVVGFQVHQCHLVGLGFLEVQ</sequence>
<evidence type="ECO:0000313" key="1">
    <source>
        <dbReference type="EMBL" id="CAG2198283.1"/>
    </source>
</evidence>
<protein>
    <submittedName>
        <fullName evidence="1">Uncharacterized protein</fullName>
    </submittedName>
</protein>
<dbReference type="EMBL" id="CAJPWZ010000675">
    <property type="protein sequence ID" value="CAG2198283.1"/>
    <property type="molecule type" value="Genomic_DNA"/>
</dbReference>
<dbReference type="AlphaFoldDB" id="A0A8S3QTQ0"/>
<comment type="caution">
    <text evidence="1">The sequence shown here is derived from an EMBL/GenBank/DDBJ whole genome shotgun (WGS) entry which is preliminary data.</text>
</comment>
<name>A0A8S3QTQ0_MYTED</name>
<dbReference type="Proteomes" id="UP000683360">
    <property type="component" value="Unassembled WGS sequence"/>
</dbReference>
<gene>
    <name evidence="1" type="ORF">MEDL_13082</name>
</gene>
<organism evidence="1 2">
    <name type="scientific">Mytilus edulis</name>
    <name type="common">Blue mussel</name>
    <dbReference type="NCBI Taxonomy" id="6550"/>
    <lineage>
        <taxon>Eukaryota</taxon>
        <taxon>Metazoa</taxon>
        <taxon>Spiralia</taxon>
        <taxon>Lophotrochozoa</taxon>
        <taxon>Mollusca</taxon>
        <taxon>Bivalvia</taxon>
        <taxon>Autobranchia</taxon>
        <taxon>Pteriomorphia</taxon>
        <taxon>Mytilida</taxon>
        <taxon>Mytiloidea</taxon>
        <taxon>Mytilidae</taxon>
        <taxon>Mytilinae</taxon>
        <taxon>Mytilus</taxon>
    </lineage>
</organism>
<evidence type="ECO:0000313" key="2">
    <source>
        <dbReference type="Proteomes" id="UP000683360"/>
    </source>
</evidence>
<reference evidence="1" key="1">
    <citation type="submission" date="2021-03" db="EMBL/GenBank/DDBJ databases">
        <authorList>
            <person name="Bekaert M."/>
        </authorList>
    </citation>
    <scope>NUCLEOTIDE SEQUENCE</scope>
</reference>
<accession>A0A8S3QTQ0</accession>
<keyword evidence="2" id="KW-1185">Reference proteome</keyword>
<proteinExistence type="predicted"/>